<proteinExistence type="predicted"/>
<feature type="domain" description="DNA-binding phage zinc finger" evidence="2">
    <location>
        <begin position="7"/>
        <end position="52"/>
    </location>
</feature>
<protein>
    <recommendedName>
        <fullName evidence="2">DNA-binding phage zinc finger domain-containing protein</fullName>
    </recommendedName>
</protein>
<feature type="region of interest" description="Disordered" evidence="1">
    <location>
        <begin position="62"/>
        <end position="89"/>
    </location>
</feature>
<gene>
    <name evidence="3" type="ORF">JAN5088_03234</name>
</gene>
<evidence type="ECO:0000256" key="1">
    <source>
        <dbReference type="SAM" id="MobiDB-lite"/>
    </source>
</evidence>
<evidence type="ECO:0000259" key="2">
    <source>
        <dbReference type="Pfam" id="PF24623"/>
    </source>
</evidence>
<dbReference type="EMBL" id="CXPG01000022">
    <property type="protein sequence ID" value="CTQ34438.1"/>
    <property type="molecule type" value="Genomic_DNA"/>
</dbReference>
<name>A0A0M6XUJ4_9RHOB</name>
<evidence type="ECO:0000313" key="3">
    <source>
        <dbReference type="EMBL" id="CTQ34438.1"/>
    </source>
</evidence>
<keyword evidence="4" id="KW-1185">Reference proteome</keyword>
<dbReference type="Pfam" id="PF24623">
    <property type="entry name" value="Phage_zn_bind_8"/>
    <property type="match status" value="1"/>
</dbReference>
<reference evidence="3 4" key="1">
    <citation type="submission" date="2015-07" db="EMBL/GenBank/DDBJ databases">
        <authorList>
            <person name="Noorani M."/>
        </authorList>
    </citation>
    <scope>NUCLEOTIDE SEQUENCE [LARGE SCALE GENOMIC DNA]</scope>
    <source>
        <strain evidence="3 4">CECT 5088</strain>
    </source>
</reference>
<dbReference type="RefSeq" id="WP_055683823.1">
    <property type="nucleotide sequence ID" value="NZ_CXPG01000022.1"/>
</dbReference>
<organism evidence="3 4">
    <name type="scientific">Jannaschia rubra</name>
    <dbReference type="NCBI Taxonomy" id="282197"/>
    <lineage>
        <taxon>Bacteria</taxon>
        <taxon>Pseudomonadati</taxon>
        <taxon>Pseudomonadota</taxon>
        <taxon>Alphaproteobacteria</taxon>
        <taxon>Rhodobacterales</taxon>
        <taxon>Roseobacteraceae</taxon>
        <taxon>Jannaschia</taxon>
    </lineage>
</organism>
<evidence type="ECO:0000313" key="4">
    <source>
        <dbReference type="Proteomes" id="UP000048908"/>
    </source>
</evidence>
<accession>A0A0M6XUJ4</accession>
<dbReference type="AlphaFoldDB" id="A0A0M6XUJ4"/>
<dbReference type="InterPro" id="IPR056911">
    <property type="entry name" value="Phage_Znf_bind_put"/>
</dbReference>
<dbReference type="Proteomes" id="UP000048908">
    <property type="component" value="Unassembled WGS sequence"/>
</dbReference>
<dbReference type="OrthoDB" id="7856071at2"/>
<sequence>MSDFTAYPHPVLAVPCPDCRRRAGAWCQRPSGHKASDFHLARKAEADRAFIERHGPDASIVRTAGGWSIDPRGRVGIRPTPEPRQGNLL</sequence>